<feature type="region of interest" description="Disordered" evidence="1">
    <location>
        <begin position="119"/>
        <end position="143"/>
    </location>
</feature>
<dbReference type="AlphaFoldDB" id="A0A812RX22"/>
<feature type="compositionally biased region" description="Basic residues" evidence="1">
    <location>
        <begin position="126"/>
        <end position="138"/>
    </location>
</feature>
<dbReference type="Proteomes" id="UP000604046">
    <property type="component" value="Unassembled WGS sequence"/>
</dbReference>
<evidence type="ECO:0000313" key="2">
    <source>
        <dbReference type="EMBL" id="CAE7454879.1"/>
    </source>
</evidence>
<name>A0A812RX22_9DINO</name>
<keyword evidence="3" id="KW-1185">Reference proteome</keyword>
<sequence>MAVLQPRRPRWDETRWKWIQKAACEPGQRWCCSFPSWPCLPDFPDRKKLGTSASYVQLSSFTSSIQVTQAWTLEKSWSQVVAAAAWFSWIWPADVAFVAPGTPSLDRRGLEGRETSAVAMQGGNRKQNRRNHPKKMHPKTQEERYKRWAVQIPDYAIRLFFVPEATLEHWSHTLKLTFPDGEDDVVTEEEVFDYFTTDEYKPEAVIVGHQMPHEEVKHAYVHFSNNADTKKARKEKDGGAIGKASEVKLVYTDEKKWIRLRDGVSLAGGFWGPRSRYMKAYGTEKYKGWRIDETPLPPGARSHWYYPED</sequence>
<dbReference type="EMBL" id="CAJNDS010002376">
    <property type="protein sequence ID" value="CAE7454879.1"/>
    <property type="molecule type" value="Genomic_DNA"/>
</dbReference>
<accession>A0A812RX22</accession>
<proteinExistence type="predicted"/>
<gene>
    <name evidence="2" type="ORF">SNAT2548_LOCUS25011</name>
</gene>
<organism evidence="2 3">
    <name type="scientific">Symbiodinium natans</name>
    <dbReference type="NCBI Taxonomy" id="878477"/>
    <lineage>
        <taxon>Eukaryota</taxon>
        <taxon>Sar</taxon>
        <taxon>Alveolata</taxon>
        <taxon>Dinophyceae</taxon>
        <taxon>Suessiales</taxon>
        <taxon>Symbiodiniaceae</taxon>
        <taxon>Symbiodinium</taxon>
    </lineage>
</organism>
<reference evidence="2" key="1">
    <citation type="submission" date="2021-02" db="EMBL/GenBank/DDBJ databases">
        <authorList>
            <person name="Dougan E. K."/>
            <person name="Rhodes N."/>
            <person name="Thang M."/>
            <person name="Chan C."/>
        </authorList>
    </citation>
    <scope>NUCLEOTIDE SEQUENCE</scope>
</reference>
<evidence type="ECO:0000313" key="3">
    <source>
        <dbReference type="Proteomes" id="UP000604046"/>
    </source>
</evidence>
<protein>
    <submittedName>
        <fullName evidence="2">Uncharacterized protein</fullName>
    </submittedName>
</protein>
<dbReference type="OrthoDB" id="10364650at2759"/>
<comment type="caution">
    <text evidence="2">The sequence shown here is derived from an EMBL/GenBank/DDBJ whole genome shotgun (WGS) entry which is preliminary data.</text>
</comment>
<evidence type="ECO:0000256" key="1">
    <source>
        <dbReference type="SAM" id="MobiDB-lite"/>
    </source>
</evidence>